<feature type="region of interest" description="Disordered" evidence="1">
    <location>
        <begin position="1"/>
        <end position="67"/>
    </location>
</feature>
<dbReference type="SMART" id="SM00256">
    <property type="entry name" value="FBOX"/>
    <property type="match status" value="1"/>
</dbReference>
<reference evidence="3" key="2">
    <citation type="journal article" date="2023" name="BMC Genomics">
        <title>Pest status, molecular evolution, and epigenetic factors derived from the genome assembly of Frankliniella fusca, a thysanopteran phytovirus vector.</title>
        <authorList>
            <person name="Catto M.A."/>
            <person name="Labadie P.E."/>
            <person name="Jacobson A.L."/>
            <person name="Kennedy G.G."/>
            <person name="Srinivasan R."/>
            <person name="Hunt B.G."/>
        </authorList>
    </citation>
    <scope>NUCLEOTIDE SEQUENCE</scope>
    <source>
        <strain evidence="3">PL_HMW_Pooled</strain>
    </source>
</reference>
<dbReference type="Gene3D" id="3.80.10.10">
    <property type="entry name" value="Ribonuclease Inhibitor"/>
    <property type="match status" value="1"/>
</dbReference>
<dbReference type="PANTHER" id="PTHR38926">
    <property type="entry name" value="F-BOX DOMAIN CONTAINING PROTEIN, EXPRESSED"/>
    <property type="match status" value="1"/>
</dbReference>
<dbReference type="CDD" id="cd09917">
    <property type="entry name" value="F-box_SF"/>
    <property type="match status" value="1"/>
</dbReference>
<organism evidence="3 4">
    <name type="scientific">Frankliniella fusca</name>
    <dbReference type="NCBI Taxonomy" id="407009"/>
    <lineage>
        <taxon>Eukaryota</taxon>
        <taxon>Metazoa</taxon>
        <taxon>Ecdysozoa</taxon>
        <taxon>Arthropoda</taxon>
        <taxon>Hexapoda</taxon>
        <taxon>Insecta</taxon>
        <taxon>Pterygota</taxon>
        <taxon>Neoptera</taxon>
        <taxon>Paraneoptera</taxon>
        <taxon>Thysanoptera</taxon>
        <taxon>Terebrantia</taxon>
        <taxon>Thripoidea</taxon>
        <taxon>Thripidae</taxon>
        <taxon>Frankliniella</taxon>
    </lineage>
</organism>
<evidence type="ECO:0000313" key="3">
    <source>
        <dbReference type="EMBL" id="KAK3926462.1"/>
    </source>
</evidence>
<protein>
    <submittedName>
        <fullName evidence="3">F-box/LRR-repeat protein 5</fullName>
    </submittedName>
</protein>
<comment type="caution">
    <text evidence="3">The sequence shown here is derived from an EMBL/GenBank/DDBJ whole genome shotgun (WGS) entry which is preliminary data.</text>
</comment>
<dbReference type="Gene3D" id="1.20.1280.50">
    <property type="match status" value="1"/>
</dbReference>
<feature type="compositionally biased region" description="Acidic residues" evidence="1">
    <location>
        <begin position="29"/>
        <end position="41"/>
    </location>
</feature>
<dbReference type="InterPro" id="IPR001810">
    <property type="entry name" value="F-box_dom"/>
</dbReference>
<dbReference type="PANTHER" id="PTHR38926:SF72">
    <property type="entry name" value="IM:7136021-RELATED"/>
    <property type="match status" value="1"/>
</dbReference>
<gene>
    <name evidence="3" type="ORF">KUF71_014679</name>
</gene>
<dbReference type="SUPFAM" id="SSF52047">
    <property type="entry name" value="RNI-like"/>
    <property type="match status" value="1"/>
</dbReference>
<dbReference type="AlphaFoldDB" id="A0AAE1HS78"/>
<dbReference type="InterPro" id="IPR036047">
    <property type="entry name" value="F-box-like_dom_sf"/>
</dbReference>
<sequence>MSGEGQGPTAPPGPSLWPLWPGKRRRMFEEEEEDEDEEEEVTVNSAAEGECDQKTENTESNQESLPTINDLPDEILLMIFQYLDPFTLANDASKVSKRWHTMAWDEAPWRSMHLQLDAPEAKEVLLKAPALRRLTVHSFGGYEPLLQCTTRIFELVITVRRLFEEPEPVPPLHENRFSFAEVLPRFSENLERLSVEVEITEEEFKVIDDHLDLKELRIVSNNLQKFPVCNRPRRRFLEYAHFEKECMLCHLPLSLLVTHGAHLRTLVGRVDEAAAQMLSRCVWLEAADLDLPSISSVRHMDSLQYLHTLRVSFRAEMEEEDRREWREEDRVDGIPPHFSQRLLRLSIYQLPTAYVIPESFVDVLSRYKDHLESLVIGKVTFRSNFHGVQVMQVIDQMPCLRNLEMGSLGWPAYPLGLKCLEVLKADIFSDWVSSAIESSKISLKKIMVDDIPEIVVEHYLSDCVNLDECIISISALKYLNSMERLHNLTLQIPYAVSEEMLDACSPVLSRITHLQAEGKESYKDDEVLRLLGASCSKLKKLTLRGWGREAGRGSWMQSFENVEFLTLDLSYQFRRSLVLRLIMGAMPKLRVLYFENQEGEYGTISDLDKLQIFRPSIRIEGNWKETMPQVYNHIQIYHHPFPF</sequence>
<keyword evidence="4" id="KW-1185">Reference proteome</keyword>
<accession>A0AAE1HS78</accession>
<evidence type="ECO:0000259" key="2">
    <source>
        <dbReference type="PROSITE" id="PS50181"/>
    </source>
</evidence>
<proteinExistence type="predicted"/>
<dbReference type="Pfam" id="PF12937">
    <property type="entry name" value="F-box-like"/>
    <property type="match status" value="1"/>
</dbReference>
<reference evidence="3" key="1">
    <citation type="submission" date="2021-07" db="EMBL/GenBank/DDBJ databases">
        <authorList>
            <person name="Catto M.A."/>
            <person name="Jacobson A."/>
            <person name="Kennedy G."/>
            <person name="Labadie P."/>
            <person name="Hunt B.G."/>
            <person name="Srinivasan R."/>
        </authorList>
    </citation>
    <scope>NUCLEOTIDE SEQUENCE</scope>
    <source>
        <strain evidence="3">PL_HMW_Pooled</strain>
        <tissue evidence="3">Head</tissue>
    </source>
</reference>
<dbReference type="Proteomes" id="UP001219518">
    <property type="component" value="Unassembled WGS sequence"/>
</dbReference>
<dbReference type="SUPFAM" id="SSF81383">
    <property type="entry name" value="F-box domain"/>
    <property type="match status" value="1"/>
</dbReference>
<dbReference type="EMBL" id="JAHWGI010001262">
    <property type="protein sequence ID" value="KAK3926462.1"/>
    <property type="molecule type" value="Genomic_DNA"/>
</dbReference>
<dbReference type="PROSITE" id="PS50181">
    <property type="entry name" value="FBOX"/>
    <property type="match status" value="1"/>
</dbReference>
<evidence type="ECO:0000313" key="4">
    <source>
        <dbReference type="Proteomes" id="UP001219518"/>
    </source>
</evidence>
<evidence type="ECO:0000256" key="1">
    <source>
        <dbReference type="SAM" id="MobiDB-lite"/>
    </source>
</evidence>
<feature type="domain" description="F-box" evidence="2">
    <location>
        <begin position="65"/>
        <end position="112"/>
    </location>
</feature>
<name>A0AAE1HS78_9NEOP</name>
<feature type="compositionally biased region" description="Polar residues" evidence="1">
    <location>
        <begin position="58"/>
        <end position="67"/>
    </location>
</feature>
<dbReference type="InterPro" id="IPR032675">
    <property type="entry name" value="LRR_dom_sf"/>
</dbReference>